<proteinExistence type="inferred from homology"/>
<evidence type="ECO:0000259" key="2">
    <source>
        <dbReference type="Pfam" id="PF03914"/>
    </source>
</evidence>
<dbReference type="InterPro" id="IPR005612">
    <property type="entry name" value="CCAAT-binding_factor"/>
</dbReference>
<sequence length="518" mass="58928">MAAEQQNLTKMIAAQLRNKANEFLNSRKHANNLADILQMFDAESDNYTPLLLTIEVIFSELLKRGDLVQEIIPLKPIDHSPEAEYTRWLNECYEAALVRCLECIRRGRTNSRLQALVTACKLMQIEGQNPLETTNGYYFPSVRLKNIFTVLLDSDITMSAPIARFQEFTEYKDVQQYGLKVLSTIGYKKSPSSIYMQNYLELLDKLLANEIPPEFKNKMKERDDDKEEKLLCAAEGKPQFKYHAAVCRRHANRCWGFACQWALCEQPRAHRRALLLLVERLMPLLARPHLATDMLCDSLDAGGPISMLALQGVLELVRRHNIDYPDMYDRLYAMFEPEMFATRYKRRLVHLADIFLSSTHLPEGLVAAFAKRLSRLALVASPEDAISLLQLVSNLLLRHPALKRVICYEDTPAIMCADPYVMEETSAVGSRALGSSLWELSALRRHAAPAVAAAATSALSAAQPHQRAMPLQLAPPDVAMFDAEMKKRFKTIEMNFMRPQGMALPSNERLMQYWELMA</sequence>
<dbReference type="Proteomes" id="UP000691718">
    <property type="component" value="Unassembled WGS sequence"/>
</dbReference>
<dbReference type="AlphaFoldDB" id="A0A8S3XTI0"/>
<organism evidence="3 4">
    <name type="scientific">Parnassius apollo</name>
    <name type="common">Apollo butterfly</name>
    <name type="synonym">Papilio apollo</name>
    <dbReference type="NCBI Taxonomy" id="110799"/>
    <lineage>
        <taxon>Eukaryota</taxon>
        <taxon>Metazoa</taxon>
        <taxon>Ecdysozoa</taxon>
        <taxon>Arthropoda</taxon>
        <taxon>Hexapoda</taxon>
        <taxon>Insecta</taxon>
        <taxon>Pterygota</taxon>
        <taxon>Neoptera</taxon>
        <taxon>Endopterygota</taxon>
        <taxon>Lepidoptera</taxon>
        <taxon>Glossata</taxon>
        <taxon>Ditrysia</taxon>
        <taxon>Papilionoidea</taxon>
        <taxon>Papilionidae</taxon>
        <taxon>Parnassiinae</taxon>
        <taxon>Parnassini</taxon>
        <taxon>Parnassius</taxon>
        <taxon>Parnassius</taxon>
    </lineage>
</organism>
<gene>
    <name evidence="3" type="ORF">PAPOLLO_LOCUS20465</name>
</gene>
<evidence type="ECO:0000313" key="3">
    <source>
        <dbReference type="EMBL" id="CAG5035041.1"/>
    </source>
</evidence>
<dbReference type="PANTHER" id="PTHR12455:SF0">
    <property type="entry name" value="NUCLEOLAR COMPLEX PROTEIN 4 HOMOLOG"/>
    <property type="match status" value="1"/>
</dbReference>
<keyword evidence="4" id="KW-1185">Reference proteome</keyword>
<dbReference type="OrthoDB" id="10263185at2759"/>
<dbReference type="Pfam" id="PF03914">
    <property type="entry name" value="CBF"/>
    <property type="match status" value="1"/>
</dbReference>
<dbReference type="PANTHER" id="PTHR12455">
    <property type="entry name" value="NUCLEOLAR COMPLEX PROTEIN 4"/>
    <property type="match status" value="1"/>
</dbReference>
<dbReference type="GO" id="GO:0032040">
    <property type="term" value="C:small-subunit processome"/>
    <property type="evidence" value="ECO:0007669"/>
    <property type="project" value="TreeGrafter"/>
</dbReference>
<dbReference type="GO" id="GO:0042254">
    <property type="term" value="P:ribosome biogenesis"/>
    <property type="evidence" value="ECO:0007669"/>
    <property type="project" value="InterPro"/>
</dbReference>
<evidence type="ECO:0000256" key="1">
    <source>
        <dbReference type="ARBA" id="ARBA00007797"/>
    </source>
</evidence>
<dbReference type="GO" id="GO:0030692">
    <property type="term" value="C:Noc4p-Nop14p complex"/>
    <property type="evidence" value="ECO:0007669"/>
    <property type="project" value="TreeGrafter"/>
</dbReference>
<name>A0A8S3XTI0_PARAO</name>
<dbReference type="InterPro" id="IPR027193">
    <property type="entry name" value="Noc4"/>
</dbReference>
<dbReference type="EMBL" id="CAJQZP010001271">
    <property type="protein sequence ID" value="CAG5035041.1"/>
    <property type="molecule type" value="Genomic_DNA"/>
</dbReference>
<feature type="domain" description="CCAAT-binding factor" evidence="2">
    <location>
        <begin position="306"/>
        <end position="455"/>
    </location>
</feature>
<comment type="caution">
    <text evidence="3">The sequence shown here is derived from an EMBL/GenBank/DDBJ whole genome shotgun (WGS) entry which is preliminary data.</text>
</comment>
<accession>A0A8S3XTI0</accession>
<evidence type="ECO:0000313" key="4">
    <source>
        <dbReference type="Proteomes" id="UP000691718"/>
    </source>
</evidence>
<protein>
    <submittedName>
        <fullName evidence="3">(apollo) hypothetical protein</fullName>
    </submittedName>
</protein>
<reference evidence="3" key="1">
    <citation type="submission" date="2021-04" db="EMBL/GenBank/DDBJ databases">
        <authorList>
            <person name="Tunstrom K."/>
        </authorList>
    </citation>
    <scope>NUCLEOTIDE SEQUENCE</scope>
</reference>
<comment type="similarity">
    <text evidence="1">Belongs to the CBF/MAK21 family.</text>
</comment>